<dbReference type="InterPro" id="IPR015424">
    <property type="entry name" value="PyrdxlP-dep_Trfase"/>
</dbReference>
<dbReference type="InterPro" id="IPR004839">
    <property type="entry name" value="Aminotransferase_I/II_large"/>
</dbReference>
<dbReference type="CDD" id="cd00609">
    <property type="entry name" value="AAT_like"/>
    <property type="match status" value="1"/>
</dbReference>
<dbReference type="GO" id="GO:0030170">
    <property type="term" value="F:pyridoxal phosphate binding"/>
    <property type="evidence" value="ECO:0007669"/>
    <property type="project" value="InterPro"/>
</dbReference>
<dbReference type="EC" id="2.6.1.-" evidence="4"/>
<name>A0A4Y6V3M4_SACBS</name>
<feature type="compositionally biased region" description="Polar residues" evidence="5">
    <location>
        <begin position="183"/>
        <end position="192"/>
    </location>
</feature>
<dbReference type="GO" id="GO:0008483">
    <property type="term" value="F:transaminase activity"/>
    <property type="evidence" value="ECO:0007669"/>
    <property type="project" value="UniProtKB-KW"/>
</dbReference>
<dbReference type="InterPro" id="IPR016181">
    <property type="entry name" value="Acyl_CoA_acyltransferase"/>
</dbReference>
<dbReference type="Pfam" id="PF00583">
    <property type="entry name" value="Acetyltransf_1"/>
    <property type="match status" value="1"/>
</dbReference>
<dbReference type="InterPro" id="IPR000182">
    <property type="entry name" value="GNAT_dom"/>
</dbReference>
<gene>
    <name evidence="7" type="ORF">FFV09_21430</name>
</gene>
<dbReference type="PROSITE" id="PS00105">
    <property type="entry name" value="AA_TRANSFER_CLASS_1"/>
    <property type="match status" value="1"/>
</dbReference>
<proteinExistence type="inferred from homology"/>
<evidence type="ECO:0000259" key="6">
    <source>
        <dbReference type="PROSITE" id="PS51186"/>
    </source>
</evidence>
<comment type="cofactor">
    <cofactor evidence="1 4">
        <name>pyridoxal 5'-phosphate</name>
        <dbReference type="ChEBI" id="CHEBI:597326"/>
    </cofactor>
</comment>
<accession>A0A4Y6V3M4</accession>
<dbReference type="Gene3D" id="3.90.1150.10">
    <property type="entry name" value="Aspartate Aminotransferase, domain 1"/>
    <property type="match status" value="1"/>
</dbReference>
<dbReference type="SUPFAM" id="SSF53383">
    <property type="entry name" value="PLP-dependent transferases"/>
    <property type="match status" value="1"/>
</dbReference>
<comment type="similarity">
    <text evidence="4">Belongs to the class-I pyridoxal-phosphate-dependent aminotransferase family.</text>
</comment>
<dbReference type="PROSITE" id="PS51186">
    <property type="entry name" value="GNAT"/>
    <property type="match status" value="1"/>
</dbReference>
<dbReference type="SUPFAM" id="SSF55729">
    <property type="entry name" value="Acyl-CoA N-acyltransferases (Nat)"/>
    <property type="match status" value="1"/>
</dbReference>
<feature type="domain" description="N-acetyltransferase" evidence="6">
    <location>
        <begin position="3"/>
        <end position="160"/>
    </location>
</feature>
<evidence type="ECO:0000256" key="1">
    <source>
        <dbReference type="ARBA" id="ARBA00001933"/>
    </source>
</evidence>
<dbReference type="KEGG" id="saca:FFV09_21430"/>
<dbReference type="PANTHER" id="PTHR42832">
    <property type="entry name" value="AMINO ACID AMINOTRANSFERASE"/>
    <property type="match status" value="1"/>
</dbReference>
<evidence type="ECO:0000313" key="7">
    <source>
        <dbReference type="EMBL" id="QDH23196.1"/>
    </source>
</evidence>
<dbReference type="EMBL" id="CP041217">
    <property type="protein sequence ID" value="QDH23196.1"/>
    <property type="molecule type" value="Genomic_DNA"/>
</dbReference>
<organism evidence="7 8">
    <name type="scientific">Saccharibacillus brassicae</name>
    <dbReference type="NCBI Taxonomy" id="2583377"/>
    <lineage>
        <taxon>Bacteria</taxon>
        <taxon>Bacillati</taxon>
        <taxon>Bacillota</taxon>
        <taxon>Bacilli</taxon>
        <taxon>Bacillales</taxon>
        <taxon>Paenibacillaceae</taxon>
        <taxon>Saccharibacillus</taxon>
    </lineage>
</organism>
<feature type="compositionally biased region" description="Basic and acidic residues" evidence="5">
    <location>
        <begin position="170"/>
        <end position="182"/>
    </location>
</feature>
<dbReference type="InterPro" id="IPR004838">
    <property type="entry name" value="NHTrfase_class1_PyrdxlP-BS"/>
</dbReference>
<evidence type="ECO:0000256" key="3">
    <source>
        <dbReference type="ARBA" id="ARBA00022679"/>
    </source>
</evidence>
<evidence type="ECO:0000256" key="2">
    <source>
        <dbReference type="ARBA" id="ARBA00022576"/>
    </source>
</evidence>
<dbReference type="Gene3D" id="3.40.630.30">
    <property type="match status" value="1"/>
</dbReference>
<dbReference type="PANTHER" id="PTHR42832:SF3">
    <property type="entry name" value="L-GLUTAMINE--4-(METHYLSULFANYL)-2-OXOBUTANOATE AMINOTRANSFERASE"/>
    <property type="match status" value="1"/>
</dbReference>
<dbReference type="OrthoDB" id="9813612at2"/>
<dbReference type="Gene3D" id="3.40.640.10">
    <property type="entry name" value="Type I PLP-dependent aspartate aminotransferase-like (Major domain)"/>
    <property type="match status" value="1"/>
</dbReference>
<dbReference type="GO" id="GO:0016747">
    <property type="term" value="F:acyltransferase activity, transferring groups other than amino-acyl groups"/>
    <property type="evidence" value="ECO:0007669"/>
    <property type="project" value="InterPro"/>
</dbReference>
<evidence type="ECO:0000256" key="4">
    <source>
        <dbReference type="RuleBase" id="RU000481"/>
    </source>
</evidence>
<evidence type="ECO:0000256" key="5">
    <source>
        <dbReference type="SAM" id="MobiDB-lite"/>
    </source>
</evidence>
<dbReference type="Pfam" id="PF00155">
    <property type="entry name" value="Aminotran_1_2"/>
    <property type="match status" value="1"/>
</dbReference>
<feature type="region of interest" description="Disordered" evidence="5">
    <location>
        <begin position="163"/>
        <end position="195"/>
    </location>
</feature>
<dbReference type="InterPro" id="IPR015422">
    <property type="entry name" value="PyrdxlP-dep_Trfase_small"/>
</dbReference>
<dbReference type="InterPro" id="IPR015421">
    <property type="entry name" value="PyrdxlP-dep_Trfase_major"/>
</dbReference>
<evidence type="ECO:0000313" key="8">
    <source>
        <dbReference type="Proteomes" id="UP000316968"/>
    </source>
</evidence>
<reference evidence="7 8" key="1">
    <citation type="submission" date="2019-06" db="EMBL/GenBank/DDBJ databases">
        <title>Saccharibacillus brassicae sp. nov., an endophytic bacterium isolated from Chinese cabbage seeds (Brassica pekinensis).</title>
        <authorList>
            <person name="Jiang L."/>
            <person name="Lee J."/>
            <person name="Kim S.W."/>
        </authorList>
    </citation>
    <scope>NUCLEOTIDE SEQUENCE [LARGE SCALE GENOMIC DNA]</scope>
    <source>
        <strain evidence="8">KCTC 43072 / ATSA2</strain>
    </source>
</reference>
<dbReference type="Proteomes" id="UP000316968">
    <property type="component" value="Chromosome"/>
</dbReference>
<sequence length="593" mass="64371">MQMHIRTLRAADDAAIETIIRECLIEFGGNREGLAWQDDSLSALSAFYAGEDREYWVAVSEDGSLLGGCGIAPFAGSADVCELQKMYLIGEARGTGAAGELLRTALGFAASRYRECYLETLATMEAANRFYRKHGFRELGAPLAGSEHFACDAWYIRPLQTDPKQTDWSQTDHKQTDLKQTDRTQSGQNQAGWKSRRVDGMGSSVFSKVFAWKEEAVRLGREMIDLSIGTPDRPPAPEIRRALSAAALREDAYGYPGTRGSIAFRQQAAAWMAHRFGASVDAELELLPLMGSQDGLAHLAQALCDPGDLALVPDPGYPIYAGALRLAGVTPHLLPLRRENGFLPDLSAVPDEVWSRARFILVGFPGNPIGARADESDFAQLLALARKWNVLIVHDLAYSELGFDGYRPMSILALPGAKEQAIELHSCSKSFNMPGCRVGFAAGNAAAIGALHELKGHIDFGVFEPVQEAAIEAFRLAMAAPSGDRGVAPLYERRRDVFCAALAAEGWHVDKPAATMFIWAELPERFLRGGRAGSASVFAGELLLATGVAVVPGEAFGVEGEGFVRIALVREEDTLREAARRIGRFIRGEIAEV</sequence>
<keyword evidence="3 4" id="KW-0808">Transferase</keyword>
<dbReference type="InterPro" id="IPR050881">
    <property type="entry name" value="LL-DAP_aminotransferase"/>
</dbReference>
<dbReference type="AlphaFoldDB" id="A0A4Y6V3M4"/>
<keyword evidence="8" id="KW-1185">Reference proteome</keyword>
<protein>
    <recommendedName>
        <fullName evidence="4">Aminotransferase</fullName>
        <ecNumber evidence="4">2.6.1.-</ecNumber>
    </recommendedName>
</protein>
<keyword evidence="2 4" id="KW-0032">Aminotransferase</keyword>
<dbReference type="CDD" id="cd04301">
    <property type="entry name" value="NAT_SF"/>
    <property type="match status" value="1"/>
</dbReference>